<organism evidence="6 7">
    <name type="scientific">Daedalea quercina L-15889</name>
    <dbReference type="NCBI Taxonomy" id="1314783"/>
    <lineage>
        <taxon>Eukaryota</taxon>
        <taxon>Fungi</taxon>
        <taxon>Dikarya</taxon>
        <taxon>Basidiomycota</taxon>
        <taxon>Agaricomycotina</taxon>
        <taxon>Agaricomycetes</taxon>
        <taxon>Polyporales</taxon>
        <taxon>Fomitopsis</taxon>
    </lineage>
</organism>
<feature type="compositionally biased region" description="Polar residues" evidence="4">
    <location>
        <begin position="48"/>
        <end position="57"/>
    </location>
</feature>
<keyword evidence="3" id="KW-0645">Protease</keyword>
<keyword evidence="3" id="KW-0788">Thiol protease</keyword>
<evidence type="ECO:0000313" key="7">
    <source>
        <dbReference type="Proteomes" id="UP000076727"/>
    </source>
</evidence>
<evidence type="ECO:0000256" key="3">
    <source>
        <dbReference type="ARBA" id="ARBA00022807"/>
    </source>
</evidence>
<dbReference type="Pfam" id="PF00656">
    <property type="entry name" value="Peptidase_C14"/>
    <property type="match status" value="1"/>
</dbReference>
<keyword evidence="2" id="KW-0053">Apoptosis</keyword>
<keyword evidence="7" id="KW-1185">Reference proteome</keyword>
<sequence>MWDPYGNAYYQQNPPTSPYYQPAVYFPMPMVYPGPSAGFSPPAPSSPWATQGTSNAYHSEAQHPQHGPEAIVSSPSAPAPRQQRGRRIIITTSHHHTVHLTRRHSHPHHNQGHSHPTSHSHSHSHSHLPSRSRTRPEPEGASIEQVDRVVASQHAKSHSHAPAIFSRCTGRKKALCIGINYTGQHNELHGCVNDARNVRRFLTKYWNFRPEDVFLLTDDAAHGHQQPTRANILEGMRWLVRDACPHDSLVFHYSGHGGQTRDLDGDEVDGLDEVIFPVDYRHAGHIVDDEMHHIMVRDLPNGCRLTALFDSCHSGSALDLPYLYHSDGKVKGLSEVTPSHLKEKTTKADVISWSGCMDSQTSADTFKDGAAVGAMSYAFMKTLTENKTQSYQQLLQHLRAILKKNYSQKPQLSSSHRINTNSRFIM</sequence>
<evidence type="ECO:0000256" key="4">
    <source>
        <dbReference type="SAM" id="MobiDB-lite"/>
    </source>
</evidence>
<dbReference type="AlphaFoldDB" id="A0A165RRZ2"/>
<feature type="compositionally biased region" description="Basic residues" evidence="4">
    <location>
        <begin position="96"/>
        <end position="133"/>
    </location>
</feature>
<dbReference type="PANTHER" id="PTHR48104:SF30">
    <property type="entry name" value="METACASPASE-1"/>
    <property type="match status" value="1"/>
</dbReference>
<protein>
    <recommendedName>
        <fullName evidence="5">Peptidase C14 caspase domain-containing protein</fullName>
    </recommendedName>
</protein>
<dbReference type="InterPro" id="IPR050452">
    <property type="entry name" value="Metacaspase"/>
</dbReference>
<feature type="region of interest" description="Disordered" evidence="4">
    <location>
        <begin position="39"/>
        <end position="83"/>
    </location>
</feature>
<dbReference type="PANTHER" id="PTHR48104">
    <property type="entry name" value="METACASPASE-4"/>
    <property type="match status" value="1"/>
</dbReference>
<reference evidence="6 7" key="1">
    <citation type="journal article" date="2016" name="Mol. Biol. Evol.">
        <title>Comparative Genomics of Early-Diverging Mushroom-Forming Fungi Provides Insights into the Origins of Lignocellulose Decay Capabilities.</title>
        <authorList>
            <person name="Nagy L.G."/>
            <person name="Riley R."/>
            <person name="Tritt A."/>
            <person name="Adam C."/>
            <person name="Daum C."/>
            <person name="Floudas D."/>
            <person name="Sun H."/>
            <person name="Yadav J.S."/>
            <person name="Pangilinan J."/>
            <person name="Larsson K.H."/>
            <person name="Matsuura K."/>
            <person name="Barry K."/>
            <person name="Labutti K."/>
            <person name="Kuo R."/>
            <person name="Ohm R.A."/>
            <person name="Bhattacharya S.S."/>
            <person name="Shirouzu T."/>
            <person name="Yoshinaga Y."/>
            <person name="Martin F.M."/>
            <person name="Grigoriev I.V."/>
            <person name="Hibbett D.S."/>
        </authorList>
    </citation>
    <scope>NUCLEOTIDE SEQUENCE [LARGE SCALE GENOMIC DNA]</scope>
    <source>
        <strain evidence="6 7">L-15889</strain>
    </source>
</reference>
<dbReference type="Gene3D" id="3.40.50.12660">
    <property type="match status" value="1"/>
</dbReference>
<comment type="similarity">
    <text evidence="1">Belongs to the peptidase C14B family.</text>
</comment>
<evidence type="ECO:0000313" key="6">
    <source>
        <dbReference type="EMBL" id="KZT71091.1"/>
    </source>
</evidence>
<name>A0A165RRZ2_9APHY</name>
<dbReference type="SUPFAM" id="SSF52129">
    <property type="entry name" value="Caspase-like"/>
    <property type="match status" value="1"/>
</dbReference>
<proteinExistence type="inferred from homology"/>
<evidence type="ECO:0000256" key="1">
    <source>
        <dbReference type="ARBA" id="ARBA00009005"/>
    </source>
</evidence>
<evidence type="ECO:0000259" key="5">
    <source>
        <dbReference type="Pfam" id="PF00656"/>
    </source>
</evidence>
<accession>A0A165RRZ2</accession>
<dbReference type="InterPro" id="IPR011600">
    <property type="entry name" value="Pept_C14_caspase"/>
</dbReference>
<evidence type="ECO:0000256" key="2">
    <source>
        <dbReference type="ARBA" id="ARBA00022703"/>
    </source>
</evidence>
<keyword evidence="3" id="KW-0378">Hydrolase</keyword>
<dbReference type="GO" id="GO:0006508">
    <property type="term" value="P:proteolysis"/>
    <property type="evidence" value="ECO:0007669"/>
    <property type="project" value="InterPro"/>
</dbReference>
<dbReference type="GO" id="GO:0004197">
    <property type="term" value="F:cysteine-type endopeptidase activity"/>
    <property type="evidence" value="ECO:0007669"/>
    <property type="project" value="InterPro"/>
</dbReference>
<dbReference type="GO" id="GO:0006915">
    <property type="term" value="P:apoptotic process"/>
    <property type="evidence" value="ECO:0007669"/>
    <property type="project" value="UniProtKB-KW"/>
</dbReference>
<dbReference type="InterPro" id="IPR029030">
    <property type="entry name" value="Caspase-like_dom_sf"/>
</dbReference>
<dbReference type="Proteomes" id="UP000076727">
    <property type="component" value="Unassembled WGS sequence"/>
</dbReference>
<feature type="region of interest" description="Disordered" evidence="4">
    <location>
        <begin position="96"/>
        <end position="143"/>
    </location>
</feature>
<dbReference type="EMBL" id="KV429047">
    <property type="protein sequence ID" value="KZT71091.1"/>
    <property type="molecule type" value="Genomic_DNA"/>
</dbReference>
<dbReference type="OrthoDB" id="3223806at2759"/>
<feature type="domain" description="Peptidase C14 caspase" evidence="5">
    <location>
        <begin position="171"/>
        <end position="416"/>
    </location>
</feature>
<dbReference type="GO" id="GO:0005737">
    <property type="term" value="C:cytoplasm"/>
    <property type="evidence" value="ECO:0007669"/>
    <property type="project" value="TreeGrafter"/>
</dbReference>
<gene>
    <name evidence="6" type="ORF">DAEQUDRAFT_764030</name>
</gene>